<dbReference type="Proteomes" id="UP000509638">
    <property type="component" value="Chromosome"/>
</dbReference>
<evidence type="ECO:0000313" key="3">
    <source>
        <dbReference type="Proteomes" id="UP000509638"/>
    </source>
</evidence>
<protein>
    <submittedName>
        <fullName evidence="2">Peptidoglycan-binding protein</fullName>
    </submittedName>
</protein>
<dbReference type="InterPro" id="IPR036366">
    <property type="entry name" value="PGBDSf"/>
</dbReference>
<dbReference type="SUPFAM" id="SSF47090">
    <property type="entry name" value="PGBD-like"/>
    <property type="match status" value="1"/>
</dbReference>
<dbReference type="RefSeq" id="WP_178010253.1">
    <property type="nucleotide sequence ID" value="NZ_CP058316.1"/>
</dbReference>
<dbReference type="EMBL" id="CP058316">
    <property type="protein sequence ID" value="QLD10820.1"/>
    <property type="molecule type" value="Genomic_DNA"/>
</dbReference>
<feature type="domain" description="Peptidoglycan binding-like" evidence="1">
    <location>
        <begin position="108"/>
        <end position="143"/>
    </location>
</feature>
<organism evidence="2 3">
    <name type="scientific">Microbacterium oleivorans</name>
    <dbReference type="NCBI Taxonomy" id="273677"/>
    <lineage>
        <taxon>Bacteria</taxon>
        <taxon>Bacillati</taxon>
        <taxon>Actinomycetota</taxon>
        <taxon>Actinomycetes</taxon>
        <taxon>Micrococcales</taxon>
        <taxon>Microbacteriaceae</taxon>
        <taxon>Microbacterium</taxon>
    </lineage>
</organism>
<dbReference type="Gene3D" id="1.10.101.10">
    <property type="entry name" value="PGBD-like superfamily/PGBD"/>
    <property type="match status" value="1"/>
</dbReference>
<proteinExistence type="predicted"/>
<reference evidence="2 3" key="1">
    <citation type="submission" date="2020-06" db="EMBL/GenBank/DDBJ databases">
        <authorList>
            <person name="Jo H."/>
        </authorList>
    </citation>
    <scope>NUCLEOTIDE SEQUENCE [LARGE SCALE GENOMIC DNA]</scope>
    <source>
        <strain evidence="2 3">I46</strain>
    </source>
</reference>
<name>A0A7D5JCE9_9MICO</name>
<evidence type="ECO:0000259" key="1">
    <source>
        <dbReference type="Pfam" id="PF01471"/>
    </source>
</evidence>
<gene>
    <name evidence="2" type="ORF">HW566_02910</name>
</gene>
<evidence type="ECO:0000313" key="2">
    <source>
        <dbReference type="EMBL" id="QLD10820.1"/>
    </source>
</evidence>
<sequence>MLVAAGAGAGYFLRPAPPPASLEASAPVTTAPATPQEFTDTRKIQVRLVPGPDTAVTTNRSGVLTNSACGPGSSIASGTIVGRIDDTPVLALHLDVPPFRDLAVRAEGSDVAALQAELTRLGFGALEADGYFGWDTAVAVEALRSQVGMSEGRSLALSEIAWLPQEHLAVTDCSVALGAPLSVGSSFAVAKGSLQQLVIDSPPADLVAGDRTVTVFGLRAAFDGGGAITTPEFLAELAQTEQANALMAQDPATTAPATLELSEAVEALQVPASAVFGIADGHGCIQSGDTVYPVTVLGSSLGASLVALEVVDDTAPDAVPDEVNIGEAITHDSCRP</sequence>
<dbReference type="Pfam" id="PF01471">
    <property type="entry name" value="PG_binding_1"/>
    <property type="match status" value="1"/>
</dbReference>
<accession>A0A7D5JCE9</accession>
<dbReference type="InterPro" id="IPR002477">
    <property type="entry name" value="Peptidoglycan-bd-like"/>
</dbReference>
<dbReference type="AlphaFoldDB" id="A0A7D5JCE9"/>
<dbReference type="InterPro" id="IPR036365">
    <property type="entry name" value="PGBD-like_sf"/>
</dbReference>